<dbReference type="EMBL" id="JEMT01023906">
    <property type="protein sequence ID" value="EXX63542.1"/>
    <property type="molecule type" value="Genomic_DNA"/>
</dbReference>
<feature type="transmembrane region" description="Helical" evidence="1">
    <location>
        <begin position="53"/>
        <end position="75"/>
    </location>
</feature>
<name>A0A015J221_RHIIW</name>
<proteinExistence type="predicted"/>
<sequence>MDSTKSFSYDSSNKTAFLLLILPIKSSHSLFFFSVHCPLLVSFLIGSPYHYSVTSFFCLFVLVTTLILFVMNIYFSPYVGLFRQINHGQLFMIDEPSKVSTFDSSSQNERTLTGIFLCFDNFERTFPIIINSESKVGLHFRF</sequence>
<keyword evidence="1" id="KW-1133">Transmembrane helix</keyword>
<organism evidence="2 3">
    <name type="scientific">Rhizophagus irregularis (strain DAOM 197198w)</name>
    <name type="common">Glomus intraradices</name>
    <dbReference type="NCBI Taxonomy" id="1432141"/>
    <lineage>
        <taxon>Eukaryota</taxon>
        <taxon>Fungi</taxon>
        <taxon>Fungi incertae sedis</taxon>
        <taxon>Mucoromycota</taxon>
        <taxon>Glomeromycotina</taxon>
        <taxon>Glomeromycetes</taxon>
        <taxon>Glomerales</taxon>
        <taxon>Glomeraceae</taxon>
        <taxon>Rhizophagus</taxon>
    </lineage>
</organism>
<reference evidence="2 3" key="1">
    <citation type="submission" date="2014-02" db="EMBL/GenBank/DDBJ databases">
        <title>Single nucleus genome sequencing reveals high similarity among nuclei of an endomycorrhizal fungus.</title>
        <authorList>
            <person name="Lin K."/>
            <person name="Geurts R."/>
            <person name="Zhang Z."/>
            <person name="Limpens E."/>
            <person name="Saunders D.G."/>
            <person name="Mu D."/>
            <person name="Pang E."/>
            <person name="Cao H."/>
            <person name="Cha H."/>
            <person name="Lin T."/>
            <person name="Zhou Q."/>
            <person name="Shang Y."/>
            <person name="Li Y."/>
            <person name="Ivanov S."/>
            <person name="Sharma T."/>
            <person name="Velzen R.V."/>
            <person name="Ruijter N.D."/>
            <person name="Aanen D.K."/>
            <person name="Win J."/>
            <person name="Kamoun S."/>
            <person name="Bisseling T."/>
            <person name="Huang S."/>
        </authorList>
    </citation>
    <scope>NUCLEOTIDE SEQUENCE [LARGE SCALE GENOMIC DNA]</scope>
    <source>
        <strain evidence="3">DAOM197198w</strain>
    </source>
</reference>
<dbReference type="HOGENOM" id="CLU_1816827_0_0_1"/>
<dbReference type="Proteomes" id="UP000022910">
    <property type="component" value="Unassembled WGS sequence"/>
</dbReference>
<evidence type="ECO:0000313" key="3">
    <source>
        <dbReference type="Proteomes" id="UP000022910"/>
    </source>
</evidence>
<accession>A0A015J221</accession>
<protein>
    <submittedName>
        <fullName evidence="2">Uncharacterized protein</fullName>
    </submittedName>
</protein>
<gene>
    <name evidence="2" type="ORF">RirG_151440</name>
</gene>
<evidence type="ECO:0000313" key="2">
    <source>
        <dbReference type="EMBL" id="EXX63542.1"/>
    </source>
</evidence>
<keyword evidence="1" id="KW-0812">Transmembrane</keyword>
<comment type="caution">
    <text evidence="2">The sequence shown here is derived from an EMBL/GenBank/DDBJ whole genome shotgun (WGS) entry which is preliminary data.</text>
</comment>
<keyword evidence="1" id="KW-0472">Membrane</keyword>
<dbReference type="AlphaFoldDB" id="A0A015J221"/>
<keyword evidence="3" id="KW-1185">Reference proteome</keyword>
<evidence type="ECO:0000256" key="1">
    <source>
        <dbReference type="SAM" id="Phobius"/>
    </source>
</evidence>